<evidence type="ECO:0000256" key="6">
    <source>
        <dbReference type="ARBA" id="ARBA00023004"/>
    </source>
</evidence>
<dbReference type="KEGG" id="kim:G3T16_00530"/>
<dbReference type="AlphaFoldDB" id="A0A6C0TWH2"/>
<dbReference type="InterPro" id="IPR036942">
    <property type="entry name" value="Beta-barrel_TonB_sf"/>
</dbReference>
<dbReference type="GO" id="GO:0009279">
    <property type="term" value="C:cell outer membrane"/>
    <property type="evidence" value="ECO:0007669"/>
    <property type="project" value="UniProtKB-SubCell"/>
</dbReference>
<dbReference type="EMBL" id="CP048711">
    <property type="protein sequence ID" value="QIB64126.1"/>
    <property type="molecule type" value="Genomic_DNA"/>
</dbReference>
<feature type="chain" id="PRO_5025477180" evidence="12">
    <location>
        <begin position="23"/>
        <end position="415"/>
    </location>
</feature>
<keyword evidence="12" id="KW-0732">Signal</keyword>
<keyword evidence="4" id="KW-0410">Iron transport</keyword>
<evidence type="ECO:0000256" key="5">
    <source>
        <dbReference type="ARBA" id="ARBA00022692"/>
    </source>
</evidence>
<evidence type="ECO:0000256" key="9">
    <source>
        <dbReference type="ARBA" id="ARBA00023136"/>
    </source>
</evidence>
<evidence type="ECO:0000256" key="10">
    <source>
        <dbReference type="ARBA" id="ARBA00023237"/>
    </source>
</evidence>
<dbReference type="PANTHER" id="PTHR32552:SF81">
    <property type="entry name" value="TONB-DEPENDENT OUTER MEMBRANE RECEPTOR"/>
    <property type="match status" value="1"/>
</dbReference>
<keyword evidence="15" id="KW-1185">Reference proteome</keyword>
<keyword evidence="3 11" id="KW-1134">Transmembrane beta strand</keyword>
<comment type="similarity">
    <text evidence="11">Belongs to the TonB-dependent receptor family.</text>
</comment>
<proteinExistence type="inferred from homology"/>
<keyword evidence="7" id="KW-0406">Ion transport</keyword>
<organism evidence="14 15">
    <name type="scientific">Kineobactrum salinum</name>
    <dbReference type="NCBI Taxonomy" id="2708301"/>
    <lineage>
        <taxon>Bacteria</taxon>
        <taxon>Pseudomonadati</taxon>
        <taxon>Pseudomonadota</taxon>
        <taxon>Gammaproteobacteria</taxon>
        <taxon>Cellvibrionales</taxon>
        <taxon>Halieaceae</taxon>
        <taxon>Kineobactrum</taxon>
    </lineage>
</organism>
<dbReference type="Gene3D" id="2.40.170.20">
    <property type="entry name" value="TonB-dependent receptor, beta-barrel domain"/>
    <property type="match status" value="1"/>
</dbReference>
<keyword evidence="6" id="KW-0408">Iron</keyword>
<evidence type="ECO:0000256" key="4">
    <source>
        <dbReference type="ARBA" id="ARBA00022496"/>
    </source>
</evidence>
<keyword evidence="5 11" id="KW-0812">Transmembrane</keyword>
<evidence type="ECO:0000256" key="8">
    <source>
        <dbReference type="ARBA" id="ARBA00023077"/>
    </source>
</evidence>
<dbReference type="PANTHER" id="PTHR32552">
    <property type="entry name" value="FERRICHROME IRON RECEPTOR-RELATED"/>
    <property type="match status" value="1"/>
</dbReference>
<dbReference type="GO" id="GO:0006826">
    <property type="term" value="P:iron ion transport"/>
    <property type="evidence" value="ECO:0007669"/>
    <property type="project" value="UniProtKB-KW"/>
</dbReference>
<gene>
    <name evidence="14" type="ORF">G3T16_00530</name>
</gene>
<evidence type="ECO:0000256" key="2">
    <source>
        <dbReference type="ARBA" id="ARBA00022448"/>
    </source>
</evidence>
<feature type="domain" description="TonB-dependent receptor plug" evidence="13">
    <location>
        <begin position="57"/>
        <end position="162"/>
    </location>
</feature>
<dbReference type="RefSeq" id="WP_163493376.1">
    <property type="nucleotide sequence ID" value="NZ_CP048711.1"/>
</dbReference>
<dbReference type="InterPro" id="IPR012910">
    <property type="entry name" value="Plug_dom"/>
</dbReference>
<evidence type="ECO:0000256" key="3">
    <source>
        <dbReference type="ARBA" id="ARBA00022452"/>
    </source>
</evidence>
<comment type="subcellular location">
    <subcellularLocation>
        <location evidence="1 11">Cell outer membrane</location>
        <topology evidence="1 11">Multi-pass membrane protein</topology>
    </subcellularLocation>
</comment>
<keyword evidence="2 11" id="KW-0813">Transport</keyword>
<name>A0A6C0TWH2_9GAMM</name>
<feature type="signal peptide" evidence="12">
    <location>
        <begin position="1"/>
        <end position="22"/>
    </location>
</feature>
<dbReference type="PROSITE" id="PS52016">
    <property type="entry name" value="TONB_DEPENDENT_REC_3"/>
    <property type="match status" value="1"/>
</dbReference>
<evidence type="ECO:0000256" key="12">
    <source>
        <dbReference type="SAM" id="SignalP"/>
    </source>
</evidence>
<keyword evidence="10 11" id="KW-0998">Cell outer membrane</keyword>
<dbReference type="Pfam" id="PF07715">
    <property type="entry name" value="Plug"/>
    <property type="match status" value="1"/>
</dbReference>
<evidence type="ECO:0000313" key="15">
    <source>
        <dbReference type="Proteomes" id="UP000477680"/>
    </source>
</evidence>
<protein>
    <submittedName>
        <fullName evidence="14">TonB-dependent receptor plug domain-containing protein</fullName>
    </submittedName>
</protein>
<keyword evidence="14" id="KW-0675">Receptor</keyword>
<evidence type="ECO:0000259" key="13">
    <source>
        <dbReference type="Pfam" id="PF07715"/>
    </source>
</evidence>
<accession>A0A6C0TWH2</accession>
<keyword evidence="8" id="KW-0798">TonB box</keyword>
<dbReference type="InterPro" id="IPR039426">
    <property type="entry name" value="TonB-dep_rcpt-like"/>
</dbReference>
<dbReference type="SUPFAM" id="SSF56935">
    <property type="entry name" value="Porins"/>
    <property type="match status" value="1"/>
</dbReference>
<evidence type="ECO:0000256" key="1">
    <source>
        <dbReference type="ARBA" id="ARBA00004571"/>
    </source>
</evidence>
<evidence type="ECO:0000313" key="14">
    <source>
        <dbReference type="EMBL" id="QIB64126.1"/>
    </source>
</evidence>
<reference evidence="14 15" key="1">
    <citation type="submission" date="2020-02" db="EMBL/GenBank/DDBJ databases">
        <title>Genome sequencing for Kineobactrum sp. M2.</title>
        <authorList>
            <person name="Park S.-J."/>
        </authorList>
    </citation>
    <scope>NUCLEOTIDE SEQUENCE [LARGE SCALE GENOMIC DNA]</scope>
    <source>
        <strain evidence="14 15">M2</strain>
    </source>
</reference>
<evidence type="ECO:0000256" key="7">
    <source>
        <dbReference type="ARBA" id="ARBA00023065"/>
    </source>
</evidence>
<evidence type="ECO:0000256" key="11">
    <source>
        <dbReference type="PROSITE-ProRule" id="PRU01360"/>
    </source>
</evidence>
<keyword evidence="9 11" id="KW-0472">Membrane</keyword>
<sequence>MTRKLFLHSGAAVMALMAPMQAVYGQANDPRNDEAATSTVALEEVFVTARKQSESALDVPATINVVTSDMLATRQTGSGFELSGLVPGLQLTNAIGGFMSPTIRGLGSNTAVFSIEASVATFFDGTYAAHPRDLASPFFDIERLEVIKGTQSTTLGKNTTLGAMSFVSRRPGSEFGMDLRATHEMRFDTTRLEGGVDIPLADTLKVRVSGYTSNEEGFIENRLRDVHEPTRKFDAGRLVAVLEPSPNFSATLIYQHDTYEMDGQNVSLLSDSPTGVIQGLANAIGQTNFDVQKGVSYNGYGTRPPFDRQRSDRTTLISELDLGDFTLTSHTAYVYWKNNRRFDLDFVDASLLTLEIEEPNQLFSQEFRIASPADKRVSYLAGVYYVWNEWGHDQLIIADAPWPLTGAVTHFTNKV</sequence>
<dbReference type="Proteomes" id="UP000477680">
    <property type="component" value="Chromosome"/>
</dbReference>